<name>A0ABW7U799_9ACTN</name>
<evidence type="ECO:0000313" key="4">
    <source>
        <dbReference type="Proteomes" id="UP001611339"/>
    </source>
</evidence>
<dbReference type="InterPro" id="IPR017927">
    <property type="entry name" value="FAD-bd_FR_type"/>
</dbReference>
<feature type="domain" description="FAD-binding FR-type" evidence="2">
    <location>
        <begin position="9"/>
        <end position="141"/>
    </location>
</feature>
<evidence type="ECO:0000256" key="1">
    <source>
        <dbReference type="SAM" id="MobiDB-lite"/>
    </source>
</evidence>
<feature type="compositionally biased region" description="Low complexity" evidence="1">
    <location>
        <begin position="285"/>
        <end position="296"/>
    </location>
</feature>
<evidence type="ECO:0000313" key="3">
    <source>
        <dbReference type="EMBL" id="MFI1714115.1"/>
    </source>
</evidence>
<dbReference type="Gene3D" id="3.40.50.80">
    <property type="entry name" value="Nucleotide-binding domain of ferredoxin-NADP reductase (FNR) module"/>
    <property type="match status" value="1"/>
</dbReference>
<dbReference type="CDD" id="cd06193">
    <property type="entry name" value="siderophore_interacting"/>
    <property type="match status" value="1"/>
</dbReference>
<dbReference type="SUPFAM" id="SSF63380">
    <property type="entry name" value="Riboflavin synthase domain-like"/>
    <property type="match status" value="1"/>
</dbReference>
<dbReference type="EMBL" id="JBIRUI010000004">
    <property type="protein sequence ID" value="MFI1714115.1"/>
    <property type="molecule type" value="Genomic_DNA"/>
</dbReference>
<dbReference type="InterPro" id="IPR039374">
    <property type="entry name" value="SIP_fam"/>
</dbReference>
<keyword evidence="4" id="KW-1185">Reference proteome</keyword>
<dbReference type="InterPro" id="IPR013113">
    <property type="entry name" value="SIP_FAD-bd"/>
</dbReference>
<reference evidence="3 4" key="1">
    <citation type="submission" date="2024-10" db="EMBL/GenBank/DDBJ databases">
        <title>The Natural Products Discovery Center: Release of the First 8490 Sequenced Strains for Exploring Actinobacteria Biosynthetic Diversity.</title>
        <authorList>
            <person name="Kalkreuter E."/>
            <person name="Kautsar S.A."/>
            <person name="Yang D."/>
            <person name="Bader C.D."/>
            <person name="Teijaro C.N."/>
            <person name="Fluegel L."/>
            <person name="Davis C.M."/>
            <person name="Simpson J.R."/>
            <person name="Lauterbach L."/>
            <person name="Steele A.D."/>
            <person name="Gui C."/>
            <person name="Meng S."/>
            <person name="Li G."/>
            <person name="Viehrig K."/>
            <person name="Ye F."/>
            <person name="Su P."/>
            <person name="Kiefer A.F."/>
            <person name="Nichols A."/>
            <person name="Cepeda A.J."/>
            <person name="Yan W."/>
            <person name="Fan B."/>
            <person name="Jiang Y."/>
            <person name="Adhikari A."/>
            <person name="Zheng C.-J."/>
            <person name="Schuster L."/>
            <person name="Cowan T.M."/>
            <person name="Smanski M.J."/>
            <person name="Chevrette M.G."/>
            <person name="De Carvalho L.P.S."/>
            <person name="Shen B."/>
        </authorList>
    </citation>
    <scope>NUCLEOTIDE SEQUENCE [LARGE SCALE GENOMIC DNA]</scope>
    <source>
        <strain evidence="3 4">NPDC020602</strain>
    </source>
</reference>
<feature type="region of interest" description="Disordered" evidence="1">
    <location>
        <begin position="270"/>
        <end position="311"/>
    </location>
</feature>
<gene>
    <name evidence="3" type="ORF">ACH407_11145</name>
</gene>
<dbReference type="Pfam" id="PF08021">
    <property type="entry name" value="FAD_binding_9"/>
    <property type="match status" value="1"/>
</dbReference>
<dbReference type="PANTHER" id="PTHR30157:SF0">
    <property type="entry name" value="NADPH-DEPENDENT FERRIC-CHELATE REDUCTASE"/>
    <property type="match status" value="1"/>
</dbReference>
<dbReference type="InterPro" id="IPR017938">
    <property type="entry name" value="Riboflavin_synthase-like_b-brl"/>
</dbReference>
<dbReference type="Gene3D" id="2.40.30.10">
    <property type="entry name" value="Translation factors"/>
    <property type="match status" value="1"/>
</dbReference>
<dbReference type="RefSeq" id="WP_398708569.1">
    <property type="nucleotide sequence ID" value="NZ_JBIRUI010000004.1"/>
</dbReference>
<dbReference type="InterPro" id="IPR039261">
    <property type="entry name" value="FNR_nucleotide-bd"/>
</dbReference>
<dbReference type="Pfam" id="PF04954">
    <property type="entry name" value="SIP"/>
    <property type="match status" value="1"/>
</dbReference>
<accession>A0ABW7U799</accession>
<organism evidence="3 4">
    <name type="scientific">Streptomyces litmocidini</name>
    <dbReference type="NCBI Taxonomy" id="67318"/>
    <lineage>
        <taxon>Bacteria</taxon>
        <taxon>Bacillati</taxon>
        <taxon>Actinomycetota</taxon>
        <taxon>Actinomycetes</taxon>
        <taxon>Kitasatosporales</taxon>
        <taxon>Streptomycetaceae</taxon>
        <taxon>Streptomyces</taxon>
    </lineage>
</organism>
<protein>
    <submittedName>
        <fullName evidence="3">Siderophore-interacting protein</fullName>
    </submittedName>
</protein>
<dbReference type="InterPro" id="IPR007037">
    <property type="entry name" value="SIP_rossman_dom"/>
</dbReference>
<sequence>MTHTETAPFQFFSLQVDRTRRLGPSLVRITFTGDDLKGFAAGGRDQSLSLFLPHPGQDAPVLPPLDDPDMYAILGAWRAMPHDVRAVMRSYTVREQRTEPNEIDIDFALHEDGGPACRWAGRAEPGDRVVVLGPAVAANTGVRFQLPEDADSVLIWADETALPAASAILEWLPAETRARVFLEVPYSGDRMELATEADATVTWLVREEGAPSAVDAVSAVQLPGEAPYVWIAGESGAVKALRRHFVRERGLDRRRVTFVGYWRKGLSEDALREVPDETAQDEAQDAAAQDATAQEAAPRDATPQGRAQDAA</sequence>
<dbReference type="PANTHER" id="PTHR30157">
    <property type="entry name" value="FERRIC REDUCTASE, NADPH-DEPENDENT"/>
    <property type="match status" value="1"/>
</dbReference>
<comment type="caution">
    <text evidence="3">The sequence shown here is derived from an EMBL/GenBank/DDBJ whole genome shotgun (WGS) entry which is preliminary data.</text>
</comment>
<proteinExistence type="predicted"/>
<dbReference type="Proteomes" id="UP001611339">
    <property type="component" value="Unassembled WGS sequence"/>
</dbReference>
<evidence type="ECO:0000259" key="2">
    <source>
        <dbReference type="PROSITE" id="PS51384"/>
    </source>
</evidence>
<dbReference type="PROSITE" id="PS51384">
    <property type="entry name" value="FAD_FR"/>
    <property type="match status" value="1"/>
</dbReference>